<dbReference type="InterPro" id="IPR017853">
    <property type="entry name" value="GH"/>
</dbReference>
<feature type="signal peptide" evidence="1">
    <location>
        <begin position="1"/>
        <end position="29"/>
    </location>
</feature>
<dbReference type="PANTHER" id="PTHR12631">
    <property type="entry name" value="ALPHA-L-IDURONIDASE"/>
    <property type="match status" value="1"/>
</dbReference>
<sequence length="446" mass="48284">MRHRLVPLLASAAAGLVLLTGCSSPPATGEGPDRTAAGVDLSEGWDWQPQATPLELGVTHTQSTLDDHDPAESNARGQAILAKSATWQNVHLMGFGTLNPEPSPGDYDWSSLDKRMKLVEDTGAKTMLTACCAPDWMKGGPAGRTDWDELEKAPDPASFQAYADLVAQTVQRYPQIERVQVWNELKGFFHPEWNRWDYEGYTDLYNRVYAAVKQVRPDVLVGGPYPVMISLTPDDTNASSELAGPWGNVDQRVLDALDYWFRHNRGADFLVVDGGTAVRNGTISGRLDDAARKFVDVDRWLRQRTDLPIWWAEFYPDVPQGQEASPTSQASAAATLSAVDAFARSGAAGALLWGPQGYDLEYAALWTDATVSSGGEPTPLTAAWEWLVPRMAAGGMELGTSQTQPLIAFRAPDGGAVVVNMSDQEVPVDGREPLAPYAIGIAPASS</sequence>
<dbReference type="Proteomes" id="UP001501598">
    <property type="component" value="Unassembled WGS sequence"/>
</dbReference>
<keyword evidence="3" id="KW-1185">Reference proteome</keyword>
<dbReference type="PROSITE" id="PS51257">
    <property type="entry name" value="PROKAR_LIPOPROTEIN"/>
    <property type="match status" value="1"/>
</dbReference>
<gene>
    <name evidence="2" type="ORF">GCM10023175_55540</name>
</gene>
<evidence type="ECO:0008006" key="4">
    <source>
        <dbReference type="Google" id="ProtNLM"/>
    </source>
</evidence>
<dbReference type="InterPro" id="IPR051923">
    <property type="entry name" value="Glycosyl_Hydrolase_39"/>
</dbReference>
<dbReference type="SUPFAM" id="SSF51445">
    <property type="entry name" value="(Trans)glycosidases"/>
    <property type="match status" value="1"/>
</dbReference>
<protein>
    <recommendedName>
        <fullName evidence="4">Glycosyl hydrolase family 39</fullName>
    </recommendedName>
</protein>
<evidence type="ECO:0000313" key="2">
    <source>
        <dbReference type="EMBL" id="GAA4555395.1"/>
    </source>
</evidence>
<organism evidence="2 3">
    <name type="scientific">Pseudonocardia xishanensis</name>
    <dbReference type="NCBI Taxonomy" id="630995"/>
    <lineage>
        <taxon>Bacteria</taxon>
        <taxon>Bacillati</taxon>
        <taxon>Actinomycetota</taxon>
        <taxon>Actinomycetes</taxon>
        <taxon>Pseudonocardiales</taxon>
        <taxon>Pseudonocardiaceae</taxon>
        <taxon>Pseudonocardia</taxon>
    </lineage>
</organism>
<dbReference type="Gene3D" id="3.20.20.80">
    <property type="entry name" value="Glycosidases"/>
    <property type="match status" value="1"/>
</dbReference>
<dbReference type="EMBL" id="BAABGT010000092">
    <property type="protein sequence ID" value="GAA4555395.1"/>
    <property type="molecule type" value="Genomic_DNA"/>
</dbReference>
<feature type="chain" id="PRO_5046336282" description="Glycosyl hydrolase family 39" evidence="1">
    <location>
        <begin position="30"/>
        <end position="446"/>
    </location>
</feature>
<dbReference type="RefSeq" id="WP_345424884.1">
    <property type="nucleotide sequence ID" value="NZ_BAABGT010000092.1"/>
</dbReference>
<name>A0ABP8RZE6_9PSEU</name>
<proteinExistence type="predicted"/>
<dbReference type="PANTHER" id="PTHR12631:SF10">
    <property type="entry name" value="BETA-XYLOSIDASE-LIKE PROTEIN-RELATED"/>
    <property type="match status" value="1"/>
</dbReference>
<evidence type="ECO:0000256" key="1">
    <source>
        <dbReference type="SAM" id="SignalP"/>
    </source>
</evidence>
<accession>A0ABP8RZE6</accession>
<evidence type="ECO:0000313" key="3">
    <source>
        <dbReference type="Proteomes" id="UP001501598"/>
    </source>
</evidence>
<comment type="caution">
    <text evidence="2">The sequence shown here is derived from an EMBL/GenBank/DDBJ whole genome shotgun (WGS) entry which is preliminary data.</text>
</comment>
<keyword evidence="1" id="KW-0732">Signal</keyword>
<reference evidence="3" key="1">
    <citation type="journal article" date="2019" name="Int. J. Syst. Evol. Microbiol.">
        <title>The Global Catalogue of Microorganisms (GCM) 10K type strain sequencing project: providing services to taxonomists for standard genome sequencing and annotation.</title>
        <authorList>
            <consortium name="The Broad Institute Genomics Platform"/>
            <consortium name="The Broad Institute Genome Sequencing Center for Infectious Disease"/>
            <person name="Wu L."/>
            <person name="Ma J."/>
        </authorList>
    </citation>
    <scope>NUCLEOTIDE SEQUENCE [LARGE SCALE GENOMIC DNA]</scope>
    <source>
        <strain evidence="3">JCM 17906</strain>
    </source>
</reference>